<keyword evidence="2" id="KW-1185">Reference proteome</keyword>
<sequence>MANTSKLDIEIVCLNGQTINATSAWFRIKMKNKNEQRKEVDASIQRNAFFGHPENIIITMLCDSQKHIRELAFQRIMSARNTDCIVRKFTIPKIRFGAEHYFDLIDCNDVEITKPPEQSQKPIARSSSVIGVSTAPMDETLIIPAESMVSQMLQAKAEIIYIFKLQIYLNE</sequence>
<dbReference type="OrthoDB" id="8023395at2759"/>
<name>A0A9Q0N501_9DIPT</name>
<gene>
    <name evidence="1" type="ORF">Bhyg_08569</name>
</gene>
<dbReference type="PANTHER" id="PTHR46409">
    <property type="entry name" value="HTH PSQ-TYPE DOMAIN-CONTAINING PROTEIN"/>
    <property type="match status" value="1"/>
</dbReference>
<evidence type="ECO:0000313" key="1">
    <source>
        <dbReference type="EMBL" id="KAJ6643606.1"/>
    </source>
</evidence>
<evidence type="ECO:0000313" key="2">
    <source>
        <dbReference type="Proteomes" id="UP001151699"/>
    </source>
</evidence>
<protein>
    <submittedName>
        <fullName evidence="1">Uncharacterized protein</fullName>
    </submittedName>
</protein>
<accession>A0A9Q0N501</accession>
<dbReference type="Proteomes" id="UP001151699">
    <property type="component" value="Chromosome B"/>
</dbReference>
<dbReference type="PANTHER" id="PTHR46409:SF1">
    <property type="entry name" value="HTH PSQ-TYPE DOMAIN-CONTAINING PROTEIN"/>
    <property type="match status" value="1"/>
</dbReference>
<reference evidence="1" key="1">
    <citation type="submission" date="2022-07" db="EMBL/GenBank/DDBJ databases">
        <authorList>
            <person name="Trinca V."/>
            <person name="Uliana J.V.C."/>
            <person name="Torres T.T."/>
            <person name="Ward R.J."/>
            <person name="Monesi N."/>
        </authorList>
    </citation>
    <scope>NUCLEOTIDE SEQUENCE</scope>
    <source>
        <strain evidence="1">HSMRA1968</strain>
        <tissue evidence="1">Whole embryos</tissue>
    </source>
</reference>
<dbReference type="EMBL" id="WJQU01000002">
    <property type="protein sequence ID" value="KAJ6643606.1"/>
    <property type="molecule type" value="Genomic_DNA"/>
</dbReference>
<organism evidence="1 2">
    <name type="scientific">Pseudolycoriella hygida</name>
    <dbReference type="NCBI Taxonomy" id="35572"/>
    <lineage>
        <taxon>Eukaryota</taxon>
        <taxon>Metazoa</taxon>
        <taxon>Ecdysozoa</taxon>
        <taxon>Arthropoda</taxon>
        <taxon>Hexapoda</taxon>
        <taxon>Insecta</taxon>
        <taxon>Pterygota</taxon>
        <taxon>Neoptera</taxon>
        <taxon>Endopterygota</taxon>
        <taxon>Diptera</taxon>
        <taxon>Nematocera</taxon>
        <taxon>Sciaroidea</taxon>
        <taxon>Sciaridae</taxon>
        <taxon>Pseudolycoriella</taxon>
    </lineage>
</organism>
<proteinExistence type="predicted"/>
<comment type="caution">
    <text evidence="1">The sequence shown here is derived from an EMBL/GenBank/DDBJ whole genome shotgun (WGS) entry which is preliminary data.</text>
</comment>
<dbReference type="AlphaFoldDB" id="A0A9Q0N501"/>